<sequence length="106" mass="11944">MEKYGMVPNHRFFDVMTSNLLAIISEMFYNKVEVGSIVLKNSHAFEFCEKGVIIEGEASSIVAYVIIFGTDGNKMDIGCNPRRKNGILADWFLPYGLIDYVGLLEK</sequence>
<keyword evidence="2" id="KW-1185">Reference proteome</keyword>
<dbReference type="OrthoDB" id="773436at2759"/>
<name>A0A835UDV8_VANPL</name>
<comment type="caution">
    <text evidence="1">The sequence shown here is derived from an EMBL/GenBank/DDBJ whole genome shotgun (WGS) entry which is preliminary data.</text>
</comment>
<proteinExistence type="predicted"/>
<reference evidence="1 2" key="1">
    <citation type="journal article" date="2020" name="Nat. Food">
        <title>A phased Vanilla planifolia genome enables genetic improvement of flavour and production.</title>
        <authorList>
            <person name="Hasing T."/>
            <person name="Tang H."/>
            <person name="Brym M."/>
            <person name="Khazi F."/>
            <person name="Huang T."/>
            <person name="Chambers A.H."/>
        </authorList>
    </citation>
    <scope>NUCLEOTIDE SEQUENCE [LARGE SCALE GENOMIC DNA]</scope>
    <source>
        <tissue evidence="1">Leaf</tissue>
    </source>
</reference>
<dbReference type="AlphaFoldDB" id="A0A835UDV8"/>
<organism evidence="1 2">
    <name type="scientific">Vanilla planifolia</name>
    <name type="common">Vanilla</name>
    <dbReference type="NCBI Taxonomy" id="51239"/>
    <lineage>
        <taxon>Eukaryota</taxon>
        <taxon>Viridiplantae</taxon>
        <taxon>Streptophyta</taxon>
        <taxon>Embryophyta</taxon>
        <taxon>Tracheophyta</taxon>
        <taxon>Spermatophyta</taxon>
        <taxon>Magnoliopsida</taxon>
        <taxon>Liliopsida</taxon>
        <taxon>Asparagales</taxon>
        <taxon>Orchidaceae</taxon>
        <taxon>Vanilloideae</taxon>
        <taxon>Vanilleae</taxon>
        <taxon>Vanilla</taxon>
    </lineage>
</organism>
<evidence type="ECO:0000313" key="2">
    <source>
        <dbReference type="Proteomes" id="UP000636800"/>
    </source>
</evidence>
<dbReference type="EMBL" id="JADCNL010000012">
    <property type="protein sequence ID" value="KAG0457540.1"/>
    <property type="molecule type" value="Genomic_DNA"/>
</dbReference>
<gene>
    <name evidence="1" type="ORF">HPP92_022697</name>
</gene>
<dbReference type="Proteomes" id="UP000636800">
    <property type="component" value="Chromosome 12"/>
</dbReference>
<accession>A0A835UDV8</accession>
<protein>
    <submittedName>
        <fullName evidence="1">Uncharacterized protein</fullName>
    </submittedName>
</protein>
<evidence type="ECO:0000313" key="1">
    <source>
        <dbReference type="EMBL" id="KAG0457540.1"/>
    </source>
</evidence>